<comment type="caution">
    <text evidence="2">The sequence shown here is derived from an EMBL/GenBank/DDBJ whole genome shotgun (WGS) entry which is preliminary data.</text>
</comment>
<protein>
    <submittedName>
        <fullName evidence="2">Uncharacterized protein</fullName>
    </submittedName>
</protein>
<dbReference type="AlphaFoldDB" id="A0AA88A8C4"/>
<name>A0AA88A8C4_FICCA</name>
<accession>A0AA88A8C4</accession>
<sequence length="176" mass="19298">MEGVDKHERLPTGNSHLGKIFRWLPIAATAHRRRSSTTENQSSGHGTQVEEIDLLHILGSPAFHLHAATVAHGGGYPISTGRYSTQPSAATEKASEIGRPPSPRASIHRALLVTASTSRPRSHSSTKLRCSRPPEIAGRQPIEGGDYEADLRHCVPPSEKEMMVSGFRKMRQRGRR</sequence>
<feature type="compositionally biased region" description="Basic residues" evidence="1">
    <location>
        <begin position="120"/>
        <end position="130"/>
    </location>
</feature>
<evidence type="ECO:0000313" key="3">
    <source>
        <dbReference type="Proteomes" id="UP001187192"/>
    </source>
</evidence>
<organism evidence="2 3">
    <name type="scientific">Ficus carica</name>
    <name type="common">Common fig</name>
    <dbReference type="NCBI Taxonomy" id="3494"/>
    <lineage>
        <taxon>Eukaryota</taxon>
        <taxon>Viridiplantae</taxon>
        <taxon>Streptophyta</taxon>
        <taxon>Embryophyta</taxon>
        <taxon>Tracheophyta</taxon>
        <taxon>Spermatophyta</taxon>
        <taxon>Magnoliopsida</taxon>
        <taxon>eudicotyledons</taxon>
        <taxon>Gunneridae</taxon>
        <taxon>Pentapetalae</taxon>
        <taxon>rosids</taxon>
        <taxon>fabids</taxon>
        <taxon>Rosales</taxon>
        <taxon>Moraceae</taxon>
        <taxon>Ficeae</taxon>
        <taxon>Ficus</taxon>
    </lineage>
</organism>
<gene>
    <name evidence="2" type="ORF">TIFTF001_016880</name>
</gene>
<dbReference type="Proteomes" id="UP001187192">
    <property type="component" value="Unassembled WGS sequence"/>
</dbReference>
<dbReference type="EMBL" id="BTGU01000026">
    <property type="protein sequence ID" value="GMN47719.1"/>
    <property type="molecule type" value="Genomic_DNA"/>
</dbReference>
<evidence type="ECO:0000256" key="1">
    <source>
        <dbReference type="SAM" id="MobiDB-lite"/>
    </source>
</evidence>
<keyword evidence="3" id="KW-1185">Reference proteome</keyword>
<proteinExistence type="predicted"/>
<evidence type="ECO:0000313" key="2">
    <source>
        <dbReference type="EMBL" id="GMN47719.1"/>
    </source>
</evidence>
<feature type="region of interest" description="Disordered" evidence="1">
    <location>
        <begin position="79"/>
        <end position="150"/>
    </location>
</feature>
<reference evidence="2" key="1">
    <citation type="submission" date="2023-07" db="EMBL/GenBank/DDBJ databases">
        <title>draft genome sequence of fig (Ficus carica).</title>
        <authorList>
            <person name="Takahashi T."/>
            <person name="Nishimura K."/>
        </authorList>
    </citation>
    <scope>NUCLEOTIDE SEQUENCE</scope>
</reference>